<protein>
    <submittedName>
        <fullName evidence="1">Uncharacterized protein</fullName>
    </submittedName>
</protein>
<dbReference type="Proteomes" id="UP000077824">
    <property type="component" value="Chromosome"/>
</dbReference>
<evidence type="ECO:0000313" key="2">
    <source>
        <dbReference type="Proteomes" id="UP000077824"/>
    </source>
</evidence>
<keyword evidence="2" id="KW-1185">Reference proteome</keyword>
<gene>
    <name evidence="1" type="ORF">A0O34_13965</name>
</gene>
<dbReference type="AlphaFoldDB" id="A0A172XX76"/>
<evidence type="ECO:0000313" key="1">
    <source>
        <dbReference type="EMBL" id="ANF51541.1"/>
    </source>
</evidence>
<dbReference type="KEGG" id="chh:A0O34_13965"/>
<dbReference type="EMBL" id="CP015199">
    <property type="protein sequence ID" value="ANF51541.1"/>
    <property type="molecule type" value="Genomic_DNA"/>
</dbReference>
<dbReference type="STRING" id="1685010.A0O34_13965"/>
<organism evidence="1 2">
    <name type="scientific">Chryseobacterium glaciei</name>
    <dbReference type="NCBI Taxonomy" id="1685010"/>
    <lineage>
        <taxon>Bacteria</taxon>
        <taxon>Pseudomonadati</taxon>
        <taxon>Bacteroidota</taxon>
        <taxon>Flavobacteriia</taxon>
        <taxon>Flavobacteriales</taxon>
        <taxon>Weeksellaceae</taxon>
        <taxon>Chryseobacterium group</taxon>
        <taxon>Chryseobacterium</taxon>
    </lineage>
</organism>
<accession>A0A172XX76</accession>
<name>A0A172XX76_9FLAO</name>
<reference evidence="1 2" key="1">
    <citation type="submission" date="2016-04" db="EMBL/GenBank/DDBJ databases">
        <title>Complete Genome Sequence of Chryseobacterium sp. IHBB 10212.</title>
        <authorList>
            <person name="Pal M."/>
            <person name="Swarnkar M.K."/>
            <person name="Kaushal K."/>
            <person name="Chhibber S."/>
            <person name="Singh A.K."/>
            <person name="Gulati A."/>
        </authorList>
    </citation>
    <scope>NUCLEOTIDE SEQUENCE [LARGE SCALE GENOMIC DNA]</scope>
    <source>
        <strain evidence="1 2">IHBB 10212</strain>
    </source>
</reference>
<sequence>MSLKIDDAFKLSLGKPNANSYRPVDRTAKNTAKLLKIDKSPKDSTEYTRVRNGEVAITISWLIIVPLDSIATFCKNEFDFTLSMKFLILKTI</sequence>
<proteinExistence type="predicted"/>